<evidence type="ECO:0000256" key="1">
    <source>
        <dbReference type="ARBA" id="ARBA00023015"/>
    </source>
</evidence>
<evidence type="ECO:0000313" key="5">
    <source>
        <dbReference type="EMBL" id="ALO41601.1"/>
    </source>
</evidence>
<evidence type="ECO:0000256" key="3">
    <source>
        <dbReference type="ARBA" id="ARBA00023163"/>
    </source>
</evidence>
<dbReference type="STRING" id="161398.PP2015_1085"/>
<dbReference type="Pfam" id="PF01037">
    <property type="entry name" value="AsnC_trans_reg"/>
    <property type="match status" value="1"/>
</dbReference>
<dbReference type="KEGG" id="pphe:PP2015_1085"/>
<dbReference type="PRINTS" id="PR00033">
    <property type="entry name" value="HTHASNC"/>
</dbReference>
<dbReference type="CDD" id="cd00090">
    <property type="entry name" value="HTH_ARSR"/>
    <property type="match status" value="1"/>
</dbReference>
<dbReference type="AlphaFoldDB" id="A0A0S2K075"/>
<dbReference type="SMART" id="SM00344">
    <property type="entry name" value="HTH_ASNC"/>
    <property type="match status" value="1"/>
</dbReference>
<keyword evidence="1" id="KW-0805">Transcription regulation</keyword>
<keyword evidence="2" id="KW-0238">DNA-binding</keyword>
<organism evidence="5 6">
    <name type="scientific">Pseudoalteromonas phenolica</name>
    <dbReference type="NCBI Taxonomy" id="161398"/>
    <lineage>
        <taxon>Bacteria</taxon>
        <taxon>Pseudomonadati</taxon>
        <taxon>Pseudomonadota</taxon>
        <taxon>Gammaproteobacteria</taxon>
        <taxon>Alteromonadales</taxon>
        <taxon>Pseudoalteromonadaceae</taxon>
        <taxon>Pseudoalteromonas</taxon>
    </lineage>
</organism>
<dbReference type="InterPro" id="IPR019888">
    <property type="entry name" value="Tscrpt_reg_AsnC-like"/>
</dbReference>
<keyword evidence="6" id="KW-1185">Reference proteome</keyword>
<proteinExistence type="predicted"/>
<dbReference type="Pfam" id="PF13412">
    <property type="entry name" value="HTH_24"/>
    <property type="match status" value="1"/>
</dbReference>
<sequence length="155" mass="17488">MRVDSKDLAILNLLQYRGRMTTTEVAQQVNLSDTPCLRRIKKLEQEGIIKGYQAILDREKLNLSILVYALVRLNANSDKLADEFENEVEALEQVMECSVITGSNDYLLKIVAKDLSHYESFVKKSLGQISSIAAIESTVVLKQTFSRNQLPLKTP</sequence>
<dbReference type="InterPro" id="IPR000485">
    <property type="entry name" value="AsnC-type_HTH_dom"/>
</dbReference>
<evidence type="ECO:0000313" key="6">
    <source>
        <dbReference type="Proteomes" id="UP000061457"/>
    </source>
</evidence>
<evidence type="ECO:0000259" key="4">
    <source>
        <dbReference type="PROSITE" id="PS50956"/>
    </source>
</evidence>
<dbReference type="PROSITE" id="PS50956">
    <property type="entry name" value="HTH_ASNC_2"/>
    <property type="match status" value="1"/>
</dbReference>
<accession>A0A0S2K075</accession>
<dbReference type="SUPFAM" id="SSF46785">
    <property type="entry name" value="Winged helix' DNA-binding domain"/>
    <property type="match status" value="1"/>
</dbReference>
<dbReference type="Gene3D" id="1.10.10.10">
    <property type="entry name" value="Winged helix-like DNA-binding domain superfamily/Winged helix DNA-binding domain"/>
    <property type="match status" value="1"/>
</dbReference>
<dbReference type="InterPro" id="IPR036388">
    <property type="entry name" value="WH-like_DNA-bd_sf"/>
</dbReference>
<dbReference type="InterPro" id="IPR011991">
    <property type="entry name" value="ArsR-like_HTH"/>
</dbReference>
<keyword evidence="3" id="KW-0804">Transcription</keyword>
<dbReference type="PROSITE" id="PS00519">
    <property type="entry name" value="HTH_ASNC_1"/>
    <property type="match status" value="1"/>
</dbReference>
<dbReference type="InterPro" id="IPR011008">
    <property type="entry name" value="Dimeric_a/b-barrel"/>
</dbReference>
<dbReference type="PATRIC" id="fig|161398.10.peg.1105"/>
<dbReference type="RefSeq" id="WP_058029328.1">
    <property type="nucleotide sequence ID" value="NZ_CP013187.1"/>
</dbReference>
<dbReference type="Gene3D" id="3.30.70.920">
    <property type="match status" value="1"/>
</dbReference>
<dbReference type="SUPFAM" id="SSF54909">
    <property type="entry name" value="Dimeric alpha+beta barrel"/>
    <property type="match status" value="1"/>
</dbReference>
<gene>
    <name evidence="5" type="ORF">PP2015_1085</name>
</gene>
<dbReference type="Proteomes" id="UP000061457">
    <property type="component" value="Chromosome I"/>
</dbReference>
<dbReference type="GO" id="GO:0043200">
    <property type="term" value="P:response to amino acid"/>
    <property type="evidence" value="ECO:0007669"/>
    <property type="project" value="TreeGrafter"/>
</dbReference>
<dbReference type="InterPro" id="IPR019887">
    <property type="entry name" value="Tscrpt_reg_AsnC/Lrp_C"/>
</dbReference>
<name>A0A0S2K075_9GAMM</name>
<reference evidence="6" key="1">
    <citation type="submission" date="2015-11" db="EMBL/GenBank/DDBJ databases">
        <authorList>
            <person name="Kim K.M."/>
        </authorList>
    </citation>
    <scope>NUCLEOTIDE SEQUENCE [LARGE SCALE GENOMIC DNA]</scope>
    <source>
        <strain evidence="6">KCTC 12086</strain>
    </source>
</reference>
<dbReference type="PANTHER" id="PTHR30154">
    <property type="entry name" value="LEUCINE-RESPONSIVE REGULATORY PROTEIN"/>
    <property type="match status" value="1"/>
</dbReference>
<feature type="domain" description="HTH asnC-type" evidence="4">
    <location>
        <begin position="3"/>
        <end position="64"/>
    </location>
</feature>
<evidence type="ECO:0000256" key="2">
    <source>
        <dbReference type="ARBA" id="ARBA00023125"/>
    </source>
</evidence>
<protein>
    <submittedName>
        <fullName evidence="5">Transcriptional regulator, AsnC family</fullName>
    </submittedName>
</protein>
<dbReference type="GO" id="GO:0006355">
    <property type="term" value="P:regulation of DNA-templated transcription"/>
    <property type="evidence" value="ECO:0007669"/>
    <property type="project" value="UniProtKB-ARBA"/>
</dbReference>
<dbReference type="OrthoDB" id="166264at2"/>
<dbReference type="GO" id="GO:0005829">
    <property type="term" value="C:cytosol"/>
    <property type="evidence" value="ECO:0007669"/>
    <property type="project" value="TreeGrafter"/>
</dbReference>
<dbReference type="InterPro" id="IPR036390">
    <property type="entry name" value="WH_DNA-bd_sf"/>
</dbReference>
<dbReference type="EMBL" id="CP013187">
    <property type="protein sequence ID" value="ALO41601.1"/>
    <property type="molecule type" value="Genomic_DNA"/>
</dbReference>
<dbReference type="GO" id="GO:0043565">
    <property type="term" value="F:sequence-specific DNA binding"/>
    <property type="evidence" value="ECO:0007669"/>
    <property type="project" value="InterPro"/>
</dbReference>
<dbReference type="InterPro" id="IPR019885">
    <property type="entry name" value="Tscrpt_reg_HTH_AsnC-type_CS"/>
</dbReference>
<dbReference type="PANTHER" id="PTHR30154:SF34">
    <property type="entry name" value="TRANSCRIPTIONAL REGULATOR AZLB"/>
    <property type="match status" value="1"/>
</dbReference>